<feature type="domain" description="General transcription factor 3C polypeptide 1 winged-helix" evidence="7">
    <location>
        <begin position="1"/>
        <end position="74"/>
    </location>
</feature>
<dbReference type="Gene3D" id="1.10.10.10">
    <property type="entry name" value="Winged helix-like DNA-binding domain superfamily/Winged helix DNA-binding domain"/>
    <property type="match status" value="1"/>
</dbReference>
<accession>A0A1Y2FHJ9</accession>
<dbReference type="InterPro" id="IPR056428">
    <property type="entry name" value="WH_GTF3C1"/>
</dbReference>
<evidence type="ECO:0000256" key="1">
    <source>
        <dbReference type="ARBA" id="ARBA00004123"/>
    </source>
</evidence>
<proteinExistence type="predicted"/>
<dbReference type="Proteomes" id="UP000193920">
    <property type="component" value="Unassembled WGS sequence"/>
</dbReference>
<evidence type="ECO:0000313" key="9">
    <source>
        <dbReference type="Proteomes" id="UP000193920"/>
    </source>
</evidence>
<evidence type="ECO:0000256" key="2">
    <source>
        <dbReference type="ARBA" id="ARBA00022553"/>
    </source>
</evidence>
<dbReference type="STRING" id="1754190.A0A1Y2FHJ9"/>
<keyword evidence="9" id="KW-1185">Reference proteome</keyword>
<dbReference type="InterPro" id="IPR044210">
    <property type="entry name" value="Tfc3-like"/>
</dbReference>
<dbReference type="Pfam" id="PF04182">
    <property type="entry name" value="B-block_TFIIIC"/>
    <property type="match status" value="1"/>
</dbReference>
<dbReference type="GO" id="GO:0042791">
    <property type="term" value="P:5S class rRNA transcription by RNA polymerase III"/>
    <property type="evidence" value="ECO:0007669"/>
    <property type="project" value="TreeGrafter"/>
</dbReference>
<comment type="caution">
    <text evidence="8">The sequence shown here is derived from an EMBL/GenBank/DDBJ whole genome shotgun (WGS) entry which is preliminary data.</text>
</comment>
<dbReference type="EMBL" id="MCOG01000007">
    <property type="protein sequence ID" value="ORY83420.1"/>
    <property type="molecule type" value="Genomic_DNA"/>
</dbReference>
<keyword evidence="3" id="KW-0238">DNA-binding</keyword>
<comment type="subcellular location">
    <subcellularLocation>
        <location evidence="1">Nucleus</location>
    </subcellularLocation>
</comment>
<dbReference type="GO" id="GO:0000127">
    <property type="term" value="C:transcription factor TFIIIC complex"/>
    <property type="evidence" value="ECO:0007669"/>
    <property type="project" value="InterPro"/>
</dbReference>
<name>A0A1Y2FHJ9_9FUNG</name>
<evidence type="ECO:0000313" key="8">
    <source>
        <dbReference type="EMBL" id="ORY83420.1"/>
    </source>
</evidence>
<reference evidence="8 9" key="1">
    <citation type="submission" date="2016-08" db="EMBL/GenBank/DDBJ databases">
        <title>A Parts List for Fungal Cellulosomes Revealed by Comparative Genomics.</title>
        <authorList>
            <consortium name="DOE Joint Genome Institute"/>
            <person name="Haitjema C.H."/>
            <person name="Gilmore S.P."/>
            <person name="Henske J.K."/>
            <person name="Solomon K.V."/>
            <person name="De Groot R."/>
            <person name="Kuo A."/>
            <person name="Mondo S.J."/>
            <person name="Salamov A.A."/>
            <person name="Labutti K."/>
            <person name="Zhao Z."/>
            <person name="Chiniquy J."/>
            <person name="Barry K."/>
            <person name="Brewer H.M."/>
            <person name="Purvine S.O."/>
            <person name="Wright A.T."/>
            <person name="Boxma B."/>
            <person name="Van Alen T."/>
            <person name="Hackstein J.H."/>
            <person name="Baker S.E."/>
            <person name="Grigoriev I.V."/>
            <person name="O'Malley M.A."/>
        </authorList>
    </citation>
    <scope>NUCLEOTIDE SEQUENCE [LARGE SCALE GENOMIC DNA]</scope>
    <source>
        <strain evidence="8 9">G1</strain>
    </source>
</reference>
<keyword evidence="4" id="KW-0804">Transcription</keyword>
<dbReference type="GO" id="GO:0005634">
    <property type="term" value="C:nucleus"/>
    <property type="evidence" value="ECO:0007669"/>
    <property type="project" value="UniProtKB-SubCell"/>
</dbReference>
<evidence type="ECO:0000256" key="3">
    <source>
        <dbReference type="ARBA" id="ARBA00023125"/>
    </source>
</evidence>
<feature type="domain" description="B-block binding subunit of TFIIIC" evidence="6">
    <location>
        <begin position="125"/>
        <end position="170"/>
    </location>
</feature>
<dbReference type="Pfam" id="PF23704">
    <property type="entry name" value="WHD_GTF3C1_N"/>
    <property type="match status" value="1"/>
</dbReference>
<sequence>MDNILKYCIPEISLEGGRGCTIKRFWHLLSKKCKEENESFNGIDKYMKNYLWTYVLQLKELGFHLANKDNEESQFKEIPLKDVIKETLESLNEKYGEEFRIYVKYEYRKKHIIGSEDILCSRITNSQYLVLEAIAKNRSKGITQNDIAKKLNMDPRSLFHCLKILMDFKLM</sequence>
<keyword evidence="5" id="KW-0539">Nucleus</keyword>
<gene>
    <name evidence="8" type="ORF">LY90DRAFT_644666</name>
</gene>
<evidence type="ECO:0000259" key="7">
    <source>
        <dbReference type="Pfam" id="PF23704"/>
    </source>
</evidence>
<dbReference type="GO" id="GO:0003677">
    <property type="term" value="F:DNA binding"/>
    <property type="evidence" value="ECO:0007669"/>
    <property type="project" value="UniProtKB-KW"/>
</dbReference>
<dbReference type="AlphaFoldDB" id="A0A1Y2FHJ9"/>
<keyword evidence="2" id="KW-0597">Phosphoprotein</keyword>
<dbReference type="SUPFAM" id="SSF46785">
    <property type="entry name" value="Winged helix' DNA-binding domain"/>
    <property type="match status" value="1"/>
</dbReference>
<dbReference type="PANTHER" id="PTHR15180:SF1">
    <property type="entry name" value="GENERAL TRANSCRIPTION FACTOR 3C POLYPEPTIDE 1"/>
    <property type="match status" value="1"/>
</dbReference>
<protein>
    <submittedName>
        <fullName evidence="8">Uncharacterized protein</fullName>
    </submittedName>
</protein>
<dbReference type="InterPro" id="IPR007309">
    <property type="entry name" value="TFIIIC_Bblock-bd"/>
</dbReference>
<dbReference type="GO" id="GO:0006384">
    <property type="term" value="P:transcription initiation at RNA polymerase III promoter"/>
    <property type="evidence" value="ECO:0007669"/>
    <property type="project" value="InterPro"/>
</dbReference>
<dbReference type="OrthoDB" id="68020at2759"/>
<evidence type="ECO:0000256" key="4">
    <source>
        <dbReference type="ARBA" id="ARBA00023163"/>
    </source>
</evidence>
<organism evidence="8 9">
    <name type="scientific">Neocallimastix californiae</name>
    <dbReference type="NCBI Taxonomy" id="1754190"/>
    <lineage>
        <taxon>Eukaryota</taxon>
        <taxon>Fungi</taxon>
        <taxon>Fungi incertae sedis</taxon>
        <taxon>Chytridiomycota</taxon>
        <taxon>Chytridiomycota incertae sedis</taxon>
        <taxon>Neocallimastigomycetes</taxon>
        <taxon>Neocallimastigales</taxon>
        <taxon>Neocallimastigaceae</taxon>
        <taxon>Neocallimastix</taxon>
    </lineage>
</organism>
<dbReference type="PANTHER" id="PTHR15180">
    <property type="entry name" value="GENERAL TRANSCRIPTION FACTOR 3C POLYPEPTIDE 1"/>
    <property type="match status" value="1"/>
</dbReference>
<dbReference type="InterPro" id="IPR036388">
    <property type="entry name" value="WH-like_DNA-bd_sf"/>
</dbReference>
<evidence type="ECO:0000256" key="5">
    <source>
        <dbReference type="ARBA" id="ARBA00023242"/>
    </source>
</evidence>
<dbReference type="InterPro" id="IPR036390">
    <property type="entry name" value="WH_DNA-bd_sf"/>
</dbReference>
<evidence type="ECO:0000259" key="6">
    <source>
        <dbReference type="Pfam" id="PF04182"/>
    </source>
</evidence>